<dbReference type="EMBL" id="VIIS01002223">
    <property type="protein sequence ID" value="KAF0286867.1"/>
    <property type="molecule type" value="Genomic_DNA"/>
</dbReference>
<evidence type="ECO:0000256" key="7">
    <source>
        <dbReference type="ARBA" id="ARBA00022692"/>
    </source>
</evidence>
<evidence type="ECO:0000256" key="1">
    <source>
        <dbReference type="ARBA" id="ARBA00004141"/>
    </source>
</evidence>
<dbReference type="Pfam" id="PF00858">
    <property type="entry name" value="ASC"/>
    <property type="match status" value="1"/>
</dbReference>
<dbReference type="SMART" id="SM00490">
    <property type="entry name" value="HELICc"/>
    <property type="match status" value="1"/>
</dbReference>
<dbReference type="OrthoDB" id="6628406at2759"/>
<comment type="similarity">
    <text evidence="3">Belongs to the DEAD box helicase family. DEAH subfamily.</text>
</comment>
<dbReference type="InterPro" id="IPR001873">
    <property type="entry name" value="ENaC"/>
</dbReference>
<keyword evidence="15 21" id="KW-0472">Membrane</keyword>
<dbReference type="Pfam" id="PF07717">
    <property type="entry name" value="OB_NTP_bind"/>
    <property type="match status" value="1"/>
</dbReference>
<keyword evidence="7 19" id="KW-0812">Transmembrane</keyword>
<dbReference type="PANTHER" id="PTHR18934">
    <property type="entry name" value="ATP-DEPENDENT RNA HELICASE"/>
    <property type="match status" value="1"/>
</dbReference>
<evidence type="ECO:0000256" key="6">
    <source>
        <dbReference type="ARBA" id="ARBA00022461"/>
    </source>
</evidence>
<comment type="catalytic activity">
    <reaction evidence="18">
        <text>ATP + H2O = ADP + phosphate + H(+)</text>
        <dbReference type="Rhea" id="RHEA:13065"/>
        <dbReference type="ChEBI" id="CHEBI:15377"/>
        <dbReference type="ChEBI" id="CHEBI:15378"/>
        <dbReference type="ChEBI" id="CHEBI:30616"/>
        <dbReference type="ChEBI" id="CHEBI:43474"/>
        <dbReference type="ChEBI" id="CHEBI:456216"/>
        <dbReference type="EC" id="3.6.4.13"/>
    </reaction>
</comment>
<dbReference type="InterPro" id="IPR007502">
    <property type="entry name" value="Helicase-assoc_dom"/>
</dbReference>
<evidence type="ECO:0000256" key="14">
    <source>
        <dbReference type="ARBA" id="ARBA00023065"/>
    </source>
</evidence>
<feature type="region of interest" description="Disordered" evidence="20">
    <location>
        <begin position="1"/>
        <end position="30"/>
    </location>
</feature>
<evidence type="ECO:0000256" key="21">
    <source>
        <dbReference type="SAM" id="Phobius"/>
    </source>
</evidence>
<comment type="similarity">
    <text evidence="2 19">Belongs to the amiloride-sensitive sodium channel (TC 1.A.6) family.</text>
</comment>
<evidence type="ECO:0000256" key="10">
    <source>
        <dbReference type="ARBA" id="ARBA00022806"/>
    </source>
</evidence>
<dbReference type="CDD" id="cd18791">
    <property type="entry name" value="SF2_C_RHA"/>
    <property type="match status" value="1"/>
</dbReference>
<dbReference type="PANTHER" id="PTHR18934:SF136">
    <property type="entry name" value="ATP-DEPENDENT RNA HELICASE DHX35-RELATED"/>
    <property type="match status" value="1"/>
</dbReference>
<evidence type="ECO:0000256" key="17">
    <source>
        <dbReference type="ARBA" id="ARBA00023303"/>
    </source>
</evidence>
<dbReference type="SMART" id="SM00487">
    <property type="entry name" value="DEXDc"/>
    <property type="match status" value="1"/>
</dbReference>
<dbReference type="EMBL" id="VIIS01002223">
    <property type="protein sequence ID" value="KAF0286868.1"/>
    <property type="molecule type" value="Genomic_DNA"/>
</dbReference>
<dbReference type="GO" id="GO:0003724">
    <property type="term" value="F:RNA helicase activity"/>
    <property type="evidence" value="ECO:0007669"/>
    <property type="project" value="UniProtKB-EC"/>
</dbReference>
<dbReference type="SMART" id="SM00847">
    <property type="entry name" value="HA2"/>
    <property type="match status" value="1"/>
</dbReference>
<evidence type="ECO:0000256" key="12">
    <source>
        <dbReference type="ARBA" id="ARBA00022989"/>
    </source>
</evidence>
<gene>
    <name evidence="24" type="primary">DHX35_3</name>
    <name evidence="24" type="ORF">FJT64_014632</name>
</gene>
<keyword evidence="11" id="KW-0067">ATP-binding</keyword>
<evidence type="ECO:0000256" key="2">
    <source>
        <dbReference type="ARBA" id="ARBA00007193"/>
    </source>
</evidence>
<keyword evidence="25" id="KW-1185">Reference proteome</keyword>
<evidence type="ECO:0000313" key="24">
    <source>
        <dbReference type="EMBL" id="KAF0286866.1"/>
    </source>
</evidence>
<comment type="subcellular location">
    <subcellularLocation>
        <location evidence="1">Membrane</location>
        <topology evidence="1">Multi-pass membrane protein</topology>
    </subcellularLocation>
</comment>
<keyword evidence="5 19" id="KW-0813">Transport</keyword>
<dbReference type="SUPFAM" id="SSF52540">
    <property type="entry name" value="P-loop containing nucleoside triphosphate hydrolases"/>
    <property type="match status" value="1"/>
</dbReference>
<dbReference type="GO" id="GO:0016020">
    <property type="term" value="C:membrane"/>
    <property type="evidence" value="ECO:0007669"/>
    <property type="project" value="UniProtKB-SubCell"/>
</dbReference>
<keyword evidence="14 19" id="KW-0406">Ion transport</keyword>
<keyword evidence="12 21" id="KW-1133">Transmembrane helix</keyword>
<dbReference type="FunFam" id="3.40.50.300:FF:000578">
    <property type="entry name" value="probable ATP-dependent RNA helicase DHX35"/>
    <property type="match status" value="1"/>
</dbReference>
<evidence type="ECO:0000256" key="15">
    <source>
        <dbReference type="ARBA" id="ARBA00023136"/>
    </source>
</evidence>
<organism evidence="24 25">
    <name type="scientific">Amphibalanus amphitrite</name>
    <name type="common">Striped barnacle</name>
    <name type="synonym">Balanus amphitrite</name>
    <dbReference type="NCBI Taxonomy" id="1232801"/>
    <lineage>
        <taxon>Eukaryota</taxon>
        <taxon>Metazoa</taxon>
        <taxon>Ecdysozoa</taxon>
        <taxon>Arthropoda</taxon>
        <taxon>Crustacea</taxon>
        <taxon>Multicrustacea</taxon>
        <taxon>Cirripedia</taxon>
        <taxon>Thoracica</taxon>
        <taxon>Thoracicalcarea</taxon>
        <taxon>Balanomorpha</taxon>
        <taxon>Balanoidea</taxon>
        <taxon>Balanidae</taxon>
        <taxon>Amphibalaninae</taxon>
        <taxon>Amphibalanus</taxon>
    </lineage>
</organism>
<dbReference type="EMBL" id="VIIS01002223">
    <property type="protein sequence ID" value="KAF0286869.1"/>
    <property type="molecule type" value="Genomic_DNA"/>
</dbReference>
<dbReference type="InterPro" id="IPR048333">
    <property type="entry name" value="HA2_WH"/>
</dbReference>
<evidence type="ECO:0000313" key="25">
    <source>
        <dbReference type="Proteomes" id="UP000440578"/>
    </source>
</evidence>
<dbReference type="InterPro" id="IPR011545">
    <property type="entry name" value="DEAD/DEAH_box_helicase_dom"/>
</dbReference>
<evidence type="ECO:0000256" key="11">
    <source>
        <dbReference type="ARBA" id="ARBA00022840"/>
    </source>
</evidence>
<feature type="domain" description="Helicase ATP-binding" evidence="22">
    <location>
        <begin position="61"/>
        <end position="226"/>
    </location>
</feature>
<dbReference type="InterPro" id="IPR014001">
    <property type="entry name" value="Helicase_ATP-bd"/>
</dbReference>
<evidence type="ECO:0000256" key="3">
    <source>
        <dbReference type="ARBA" id="ARBA00008792"/>
    </source>
</evidence>
<evidence type="ECO:0000256" key="5">
    <source>
        <dbReference type="ARBA" id="ARBA00022448"/>
    </source>
</evidence>
<accession>A0A6A4UW37</accession>
<dbReference type="EMBL" id="VIIS01002223">
    <property type="protein sequence ID" value="KAF0286866.1"/>
    <property type="molecule type" value="Genomic_DNA"/>
</dbReference>
<dbReference type="PROSITE" id="PS51194">
    <property type="entry name" value="HELICASE_CTER"/>
    <property type="match status" value="1"/>
</dbReference>
<feature type="transmembrane region" description="Helical" evidence="21">
    <location>
        <begin position="868"/>
        <end position="891"/>
    </location>
</feature>
<dbReference type="PROSITE" id="PS51192">
    <property type="entry name" value="HELICASE_ATP_BIND_1"/>
    <property type="match status" value="1"/>
</dbReference>
<keyword evidence="16 19" id="KW-0739">Sodium transport</keyword>
<evidence type="ECO:0000256" key="4">
    <source>
        <dbReference type="ARBA" id="ARBA00012552"/>
    </source>
</evidence>
<dbReference type="InterPro" id="IPR011709">
    <property type="entry name" value="DEAD-box_helicase_OB_fold"/>
</dbReference>
<name>A0A6A4UW37_AMPAM</name>
<proteinExistence type="inferred from homology"/>
<evidence type="ECO:0000259" key="23">
    <source>
        <dbReference type="PROSITE" id="PS51194"/>
    </source>
</evidence>
<dbReference type="Gene3D" id="1.20.120.1080">
    <property type="match status" value="1"/>
</dbReference>
<keyword evidence="17 19" id="KW-0407">Ion channel</keyword>
<dbReference type="GO" id="GO:0016787">
    <property type="term" value="F:hydrolase activity"/>
    <property type="evidence" value="ECO:0007669"/>
    <property type="project" value="UniProtKB-KW"/>
</dbReference>
<evidence type="ECO:0000256" key="20">
    <source>
        <dbReference type="SAM" id="MobiDB-lite"/>
    </source>
</evidence>
<comment type="caution">
    <text evidence="24">The sequence shown here is derived from an EMBL/GenBank/DDBJ whole genome shotgun (WGS) entry which is preliminary data.</text>
</comment>
<dbReference type="EC" id="3.6.4.13" evidence="4"/>
<dbReference type="CDD" id="cd17980">
    <property type="entry name" value="DEXHc_DHX35"/>
    <property type="match status" value="1"/>
</dbReference>
<feature type="domain" description="Helicase C-terminal" evidence="23">
    <location>
        <begin position="249"/>
        <end position="427"/>
    </location>
</feature>
<evidence type="ECO:0000259" key="22">
    <source>
        <dbReference type="PROSITE" id="PS51192"/>
    </source>
</evidence>
<evidence type="ECO:0000256" key="8">
    <source>
        <dbReference type="ARBA" id="ARBA00022741"/>
    </source>
</evidence>
<dbReference type="Proteomes" id="UP000440578">
    <property type="component" value="Unassembled WGS sequence"/>
</dbReference>
<dbReference type="Gene3D" id="1.10.287.770">
    <property type="entry name" value="YojJ-like"/>
    <property type="match status" value="1"/>
</dbReference>
<dbReference type="InterPro" id="IPR027417">
    <property type="entry name" value="P-loop_NTPase"/>
</dbReference>
<evidence type="ECO:0000256" key="18">
    <source>
        <dbReference type="ARBA" id="ARBA00047984"/>
    </source>
</evidence>
<dbReference type="Pfam" id="PF00270">
    <property type="entry name" value="DEAD"/>
    <property type="match status" value="1"/>
</dbReference>
<evidence type="ECO:0000256" key="9">
    <source>
        <dbReference type="ARBA" id="ARBA00022801"/>
    </source>
</evidence>
<keyword evidence="9" id="KW-0378">Hydrolase</keyword>
<keyword evidence="8" id="KW-0547">Nucleotide-binding</keyword>
<keyword evidence="13" id="KW-0915">Sodium</keyword>
<dbReference type="GO" id="GO:0003723">
    <property type="term" value="F:RNA binding"/>
    <property type="evidence" value="ECO:0007669"/>
    <property type="project" value="TreeGrafter"/>
</dbReference>
<keyword evidence="10 24" id="KW-0347">Helicase</keyword>
<dbReference type="InterPro" id="IPR001650">
    <property type="entry name" value="Helicase_C-like"/>
</dbReference>
<dbReference type="PROSITE" id="PS00690">
    <property type="entry name" value="DEAH_ATP_HELICASE"/>
    <property type="match status" value="1"/>
</dbReference>
<dbReference type="AlphaFoldDB" id="A0A6A4UW37"/>
<dbReference type="Pfam" id="PF21010">
    <property type="entry name" value="HA2_C"/>
    <property type="match status" value="1"/>
</dbReference>
<dbReference type="FunFam" id="3.40.50.300:FF:000145">
    <property type="entry name" value="probable ATP-dependent RNA helicase DHX40"/>
    <property type="match status" value="1"/>
</dbReference>
<reference evidence="24 25" key="1">
    <citation type="submission" date="2019-07" db="EMBL/GenBank/DDBJ databases">
        <title>Draft genome assembly of a fouling barnacle, Amphibalanus amphitrite (Darwin, 1854): The first reference genome for Thecostraca.</title>
        <authorList>
            <person name="Kim W."/>
        </authorList>
    </citation>
    <scope>NUCLEOTIDE SEQUENCE [LARGE SCALE GENOMIC DNA]</scope>
    <source>
        <strain evidence="24">SNU_AA5</strain>
        <tissue evidence="24">Soma without cirri and trophi</tissue>
    </source>
</reference>
<dbReference type="Gene3D" id="3.40.50.300">
    <property type="entry name" value="P-loop containing nucleotide triphosphate hydrolases"/>
    <property type="match status" value="2"/>
</dbReference>
<keyword evidence="6 19" id="KW-0894">Sodium channel</keyword>
<dbReference type="Pfam" id="PF00271">
    <property type="entry name" value="Helicase_C"/>
    <property type="match status" value="1"/>
</dbReference>
<evidence type="ECO:0000256" key="16">
    <source>
        <dbReference type="ARBA" id="ARBA00023201"/>
    </source>
</evidence>
<sequence>MAQPAKPRFWKPGTEAPGSAEDRSDADPLQSTTFIYNPHVSLGLQQQRQRLPVFGLRNHLLYALEEHQTLVLVGETGSGKSTQVPQYLHEAGWTDGGRLVGVTEPRRVAATTLAQRVADEVGCLLGHTVGYSIRFDERFDPTATRIKYMTEGILIREMMADPLLTNYSVIMLDEVHERTVNTDIVMGLMKKILKKRRDLRLIVSSATVDAEELRRFFSLDGDRPSATILSVDGRQHPVEVYYSLEPVPNYIQACVDTVCRLHSTEPPGDVLVFLTGQDEVDEVVRKLREAPDTPGKDKLLPLPMYGALPNADQLRAFQRAPQGHRKVVVATNLAEASVTIPGIVYVVDSGFVKLRWYNSDTHTDSLVVCPTSRASAEQRAGRAGRVRSGKVYRLYPESEFTSLPEHTVPEVRRSDLAGCLLQLRALGVSNPARFALPSPPPARAVLAACELLHALGALDMSGALTETGAAMAELPLPPTHARMVLAADEFGCGEEIATLVAMLQVDQVLQRPRAGQALLKARMAHRTFEVEEGDTITYLNIYRSFVKRKRSKQWCDELFVRYKAMQRVDEIRSQVLKMMKHSGFEPKSCDGDVDAVSRCITAGFFPNCAYLHHSGTYRTVRGDQPLAVHPSSVLYTVKQPQWVLFSEVVHTSQPFMKDLTVIDPAWLTELAPHFYQVAGAELQLTLLLQSDFLHPKDGFYRLFFHGESSPKTWYGLSQVSAYSLVLDQMFKELVVTQSETVSVDRGDQPCQSDPDYDRNQCLLDCRSLAAFTESNCSVLWGATSGGGLPACVSRTEYEAAVRAWQRARPDCDHCLRPCRTQLITVMEHPAMTGVGLSPTVDIQLRFSPERLSVRQRLAYELVDLLSDLGGAFGLLLGYSLMSLVDLLDAAVGWNERRRRRRAAPGRTGPLVLRFAH</sequence>
<dbReference type="InterPro" id="IPR002464">
    <property type="entry name" value="DNA/RNA_helicase_DEAH_CS"/>
</dbReference>
<evidence type="ECO:0000256" key="19">
    <source>
        <dbReference type="RuleBase" id="RU000679"/>
    </source>
</evidence>
<dbReference type="GO" id="GO:0005272">
    <property type="term" value="F:sodium channel activity"/>
    <property type="evidence" value="ECO:0007669"/>
    <property type="project" value="UniProtKB-KW"/>
</dbReference>
<dbReference type="Pfam" id="PF04408">
    <property type="entry name" value="WHD_HA2"/>
    <property type="match status" value="1"/>
</dbReference>
<protein>
    <recommendedName>
        <fullName evidence="4">RNA helicase</fullName>
        <ecNumber evidence="4">3.6.4.13</ecNumber>
    </recommendedName>
</protein>
<dbReference type="GO" id="GO:0071013">
    <property type="term" value="C:catalytic step 2 spliceosome"/>
    <property type="evidence" value="ECO:0007669"/>
    <property type="project" value="TreeGrafter"/>
</dbReference>
<evidence type="ECO:0000256" key="13">
    <source>
        <dbReference type="ARBA" id="ARBA00023053"/>
    </source>
</evidence>
<dbReference type="GO" id="GO:0005524">
    <property type="term" value="F:ATP binding"/>
    <property type="evidence" value="ECO:0007669"/>
    <property type="project" value="UniProtKB-KW"/>
</dbReference>